<dbReference type="Proteomes" id="UP000295433">
    <property type="component" value="Unassembled WGS sequence"/>
</dbReference>
<sequence length="60" mass="6845">MGVFFSDLRRTILSFLSSTRCSGTYVTPQIVTKITLINFIVIFMTMKSLNVIMKVSHFIP</sequence>
<dbReference type="EMBL" id="SMBY01000001">
    <property type="protein sequence ID" value="TCV09149.1"/>
    <property type="molecule type" value="Genomic_DNA"/>
</dbReference>
<gene>
    <name evidence="2" type="ORF">EDC54_101676</name>
</gene>
<keyword evidence="1" id="KW-1133">Transmembrane helix</keyword>
<reference evidence="2 3" key="1">
    <citation type="submission" date="2019-03" db="EMBL/GenBank/DDBJ databases">
        <title>Genomic Encyclopedia of Type Strains, Phase IV (KMG-IV): sequencing the most valuable type-strain genomes for metagenomic binning, comparative biology and taxonomic classification.</title>
        <authorList>
            <person name="Goeker M."/>
        </authorList>
    </citation>
    <scope>NUCLEOTIDE SEQUENCE [LARGE SCALE GENOMIC DNA]</scope>
    <source>
        <strain evidence="2 3">DSM 16730</strain>
    </source>
</reference>
<keyword evidence="1" id="KW-0472">Membrane</keyword>
<comment type="caution">
    <text evidence="2">The sequence shown here is derived from an EMBL/GenBank/DDBJ whole genome shotgun (WGS) entry which is preliminary data.</text>
</comment>
<accession>A0A4R3VSW8</accession>
<evidence type="ECO:0000256" key="1">
    <source>
        <dbReference type="SAM" id="Phobius"/>
    </source>
</evidence>
<dbReference type="AlphaFoldDB" id="A0A4R3VSW8"/>
<evidence type="ECO:0000313" key="2">
    <source>
        <dbReference type="EMBL" id="TCV09149.1"/>
    </source>
</evidence>
<evidence type="ECO:0000313" key="3">
    <source>
        <dbReference type="Proteomes" id="UP000295433"/>
    </source>
</evidence>
<keyword evidence="3" id="KW-1185">Reference proteome</keyword>
<organism evidence="2 3">
    <name type="scientific">Samsonia erythrinae</name>
    <dbReference type="NCBI Taxonomy" id="160434"/>
    <lineage>
        <taxon>Bacteria</taxon>
        <taxon>Pseudomonadati</taxon>
        <taxon>Pseudomonadota</taxon>
        <taxon>Gammaproteobacteria</taxon>
        <taxon>Enterobacterales</taxon>
        <taxon>Pectobacteriaceae</taxon>
        <taxon>Samsonia</taxon>
    </lineage>
</organism>
<keyword evidence="1" id="KW-0812">Transmembrane</keyword>
<name>A0A4R3VSW8_9GAMM</name>
<feature type="transmembrane region" description="Helical" evidence="1">
    <location>
        <begin position="25"/>
        <end position="44"/>
    </location>
</feature>
<proteinExistence type="predicted"/>
<protein>
    <submittedName>
        <fullName evidence="2">Uncharacterized protein</fullName>
    </submittedName>
</protein>